<organism evidence="2">
    <name type="scientific">Siphoviridae sp. ctPxx43</name>
    <dbReference type="NCBI Taxonomy" id="2825489"/>
    <lineage>
        <taxon>Viruses</taxon>
        <taxon>Duplodnaviria</taxon>
        <taxon>Heunggongvirae</taxon>
        <taxon>Uroviricota</taxon>
        <taxon>Caudoviricetes</taxon>
    </lineage>
</organism>
<keyword evidence="1" id="KW-0175">Coiled coil</keyword>
<dbReference type="InterPro" id="IPR055731">
    <property type="entry name" value="Pam3_gp33-like"/>
</dbReference>
<evidence type="ECO:0000313" key="2">
    <source>
        <dbReference type="EMBL" id="DAE04882.1"/>
    </source>
</evidence>
<reference evidence="2" key="1">
    <citation type="journal article" date="2021" name="Proc. Natl. Acad. Sci. U.S.A.">
        <title>A Catalog of Tens of Thousands of Viruses from Human Metagenomes Reveals Hidden Associations with Chronic Diseases.</title>
        <authorList>
            <person name="Tisza M.J."/>
            <person name="Buck C.B."/>
        </authorList>
    </citation>
    <scope>NUCLEOTIDE SEQUENCE</scope>
    <source>
        <strain evidence="2">CtPxx43</strain>
    </source>
</reference>
<feature type="coiled-coil region" evidence="1">
    <location>
        <begin position="13"/>
        <end position="47"/>
    </location>
</feature>
<accession>A0A8S5PD28</accession>
<name>A0A8S5PD28_9CAUD</name>
<sequence>MENAQIFEMADRLKAAKELKKDLDAQVKDVNAEIEQLDRDLSDAMAEQELDKFTRNGSTFYLNSRLFASPAAGRKEELFAALKKNGYGSLVTETVNANTLASFCKEQLAAHEDELPAWLDHVVSTFAKVTVGVRKA</sequence>
<protein>
    <submittedName>
        <fullName evidence="2">Uncharacterized protein</fullName>
    </submittedName>
</protein>
<evidence type="ECO:0000256" key="1">
    <source>
        <dbReference type="SAM" id="Coils"/>
    </source>
</evidence>
<dbReference type="Pfam" id="PF23984">
    <property type="entry name" value="DUF7307"/>
    <property type="match status" value="1"/>
</dbReference>
<proteinExistence type="predicted"/>
<dbReference type="EMBL" id="BK015396">
    <property type="protein sequence ID" value="DAE04882.1"/>
    <property type="molecule type" value="Genomic_DNA"/>
</dbReference>